<dbReference type="Gene3D" id="3.40.50.620">
    <property type="entry name" value="HUPs"/>
    <property type="match status" value="1"/>
</dbReference>
<accession>A0A3P6TWL3</accession>
<protein>
    <recommendedName>
        <fullName evidence="1">UspA domain-containing protein</fullName>
    </recommendedName>
</protein>
<evidence type="ECO:0000313" key="2">
    <source>
        <dbReference type="EMBL" id="VDK70758.1"/>
    </source>
</evidence>
<dbReference type="PANTHER" id="PTHR46989">
    <property type="entry name" value="USP DOMAIN-CONTAINING PROTEIN"/>
    <property type="match status" value="1"/>
</dbReference>
<reference evidence="2 3" key="1">
    <citation type="submission" date="2018-11" db="EMBL/GenBank/DDBJ databases">
        <authorList>
            <consortium name="Pathogen Informatics"/>
        </authorList>
    </citation>
    <scope>NUCLEOTIDE SEQUENCE [LARGE SCALE GENOMIC DNA]</scope>
</reference>
<keyword evidence="3" id="KW-1185">Reference proteome</keyword>
<dbReference type="EMBL" id="UYRU01041876">
    <property type="protein sequence ID" value="VDK70758.1"/>
    <property type="molecule type" value="Genomic_DNA"/>
</dbReference>
<evidence type="ECO:0000259" key="1">
    <source>
        <dbReference type="Pfam" id="PF00582"/>
    </source>
</evidence>
<dbReference type="Pfam" id="PF00582">
    <property type="entry name" value="Usp"/>
    <property type="match status" value="1"/>
</dbReference>
<dbReference type="InterPro" id="IPR014729">
    <property type="entry name" value="Rossmann-like_a/b/a_fold"/>
</dbReference>
<dbReference type="Proteomes" id="UP000281553">
    <property type="component" value="Unassembled WGS sequence"/>
</dbReference>
<feature type="domain" description="UspA" evidence="1">
    <location>
        <begin position="12"/>
        <end position="163"/>
    </location>
</feature>
<dbReference type="OrthoDB" id="843225at2759"/>
<dbReference type="SUPFAM" id="SSF52402">
    <property type="entry name" value="Adenine nucleotide alpha hydrolases-like"/>
    <property type="match status" value="1"/>
</dbReference>
<name>A0A3P6TWL3_DIBLA</name>
<dbReference type="PANTHER" id="PTHR46989:SF3">
    <property type="entry name" value="USPA DOMAIN-CONTAINING PROTEIN"/>
    <property type="match status" value="1"/>
</dbReference>
<proteinExistence type="predicted"/>
<gene>
    <name evidence="2" type="ORF">DILT_LOCUS2277</name>
</gene>
<dbReference type="PRINTS" id="PR01438">
    <property type="entry name" value="UNVRSLSTRESS"/>
</dbReference>
<dbReference type="InterPro" id="IPR006015">
    <property type="entry name" value="Universal_stress_UspA"/>
</dbReference>
<sequence length="168" mass="18217">MATSQIEEGVKRIILIPVDDSDNSEYAWEWYLQYEMQKGDSVIFMHVLQPKITASAERRGSLTLDVPINFDKDVAKAMDTCASAAKKISAHFTKAAKDADVPSKVLLESGSSPGSVIVKAAHDHAVQLVILGSRGVGTMRRTFLGSVSDYVVHHINVPVVVVPPADSK</sequence>
<dbReference type="AlphaFoldDB" id="A0A3P6TWL3"/>
<evidence type="ECO:0000313" key="3">
    <source>
        <dbReference type="Proteomes" id="UP000281553"/>
    </source>
</evidence>
<dbReference type="CDD" id="cd23659">
    <property type="entry name" value="USP_At3g01520-like"/>
    <property type="match status" value="1"/>
</dbReference>
<dbReference type="InterPro" id="IPR006016">
    <property type="entry name" value="UspA"/>
</dbReference>
<organism evidence="2 3">
    <name type="scientific">Dibothriocephalus latus</name>
    <name type="common">Fish tapeworm</name>
    <name type="synonym">Diphyllobothrium latum</name>
    <dbReference type="NCBI Taxonomy" id="60516"/>
    <lineage>
        <taxon>Eukaryota</taxon>
        <taxon>Metazoa</taxon>
        <taxon>Spiralia</taxon>
        <taxon>Lophotrochozoa</taxon>
        <taxon>Platyhelminthes</taxon>
        <taxon>Cestoda</taxon>
        <taxon>Eucestoda</taxon>
        <taxon>Diphyllobothriidea</taxon>
        <taxon>Diphyllobothriidae</taxon>
        <taxon>Dibothriocephalus</taxon>
    </lineage>
</organism>